<dbReference type="Proteomes" id="UP000240010">
    <property type="component" value="Unassembled WGS sequence"/>
</dbReference>
<evidence type="ECO:0000313" key="1">
    <source>
        <dbReference type="EMBL" id="PPK75608.1"/>
    </source>
</evidence>
<accession>A0A2S6HDR6</accession>
<gene>
    <name evidence="1" type="ORF">B0F87_10574</name>
</gene>
<dbReference type="AlphaFoldDB" id="A0A2S6HDR6"/>
<name>A0A2S6HDR6_9GAMM</name>
<organism evidence="1 2">
    <name type="scientific">Methylobacter tundripaludum</name>
    <dbReference type="NCBI Taxonomy" id="173365"/>
    <lineage>
        <taxon>Bacteria</taxon>
        <taxon>Pseudomonadati</taxon>
        <taxon>Pseudomonadota</taxon>
        <taxon>Gammaproteobacteria</taxon>
        <taxon>Methylococcales</taxon>
        <taxon>Methylococcaceae</taxon>
        <taxon>Methylobacter</taxon>
    </lineage>
</organism>
<reference evidence="1 2" key="1">
    <citation type="submission" date="2018-02" db="EMBL/GenBank/DDBJ databases">
        <title>Subsurface microbial communities from deep shales in Ohio and West Virginia, USA.</title>
        <authorList>
            <person name="Wrighton K."/>
        </authorList>
    </citation>
    <scope>NUCLEOTIDE SEQUENCE [LARGE SCALE GENOMIC DNA]</scope>
    <source>
        <strain evidence="1 2">OWC-DMM</strain>
    </source>
</reference>
<dbReference type="EMBL" id="PTIZ01000005">
    <property type="protein sequence ID" value="PPK75608.1"/>
    <property type="molecule type" value="Genomic_DNA"/>
</dbReference>
<sequence length="137" mass="15441">MYDADNLDSVLCGTIQNQIATHNKITKFRGNIRPQPSHQRIICKCMEALFDVVKHTIRGSGIILSDINPYLNQVFLGLRGSLNHRYESLIFLVLLCVLGQKSLPGFCFDRVHIVQTTRAAVQSGLPKVTQLFDFILL</sequence>
<protein>
    <submittedName>
        <fullName evidence="1">Uncharacterized protein</fullName>
    </submittedName>
</protein>
<proteinExistence type="predicted"/>
<evidence type="ECO:0000313" key="2">
    <source>
        <dbReference type="Proteomes" id="UP000240010"/>
    </source>
</evidence>
<comment type="caution">
    <text evidence="1">The sequence shown here is derived from an EMBL/GenBank/DDBJ whole genome shotgun (WGS) entry which is preliminary data.</text>
</comment>